<proteinExistence type="inferred from homology"/>
<dbReference type="AlphaFoldDB" id="A0A9P4KG52"/>
<feature type="domain" description="FAD-binding PCMH-type" evidence="4">
    <location>
        <begin position="147"/>
        <end position="327"/>
    </location>
</feature>
<reference evidence="6" key="1">
    <citation type="journal article" date="2020" name="Stud. Mycol.">
        <title>101 Dothideomycetes genomes: A test case for predicting lifestyles and emergence of pathogens.</title>
        <authorList>
            <person name="Haridas S."/>
            <person name="Albert R."/>
            <person name="Binder M."/>
            <person name="Bloem J."/>
            <person name="LaButti K."/>
            <person name="Salamov A."/>
            <person name="Andreopoulos B."/>
            <person name="Baker S."/>
            <person name="Barry K."/>
            <person name="Bills G."/>
            <person name="Bluhm B."/>
            <person name="Cannon C."/>
            <person name="Castanera R."/>
            <person name="Culley D."/>
            <person name="Daum C."/>
            <person name="Ezra D."/>
            <person name="Gonzalez J."/>
            <person name="Henrissat B."/>
            <person name="Kuo A."/>
            <person name="Liang C."/>
            <person name="Lipzen A."/>
            <person name="Lutzoni F."/>
            <person name="Magnuson J."/>
            <person name="Mondo S."/>
            <person name="Nolan M."/>
            <person name="Ohm R."/>
            <person name="Pangilinan J."/>
            <person name="Park H.-J."/>
            <person name="Ramirez L."/>
            <person name="Alfaro M."/>
            <person name="Sun H."/>
            <person name="Tritt A."/>
            <person name="Yoshinaga Y."/>
            <person name="Zwiers L.-H."/>
            <person name="Turgeon B."/>
            <person name="Goodwin S."/>
            <person name="Spatafora J."/>
            <person name="Crous P."/>
            <person name="Grigoriev I."/>
        </authorList>
    </citation>
    <scope>NUCLEOTIDE SEQUENCE [LARGE SCALE GENOMIC DNA]</scope>
    <source>
        <strain evidence="6">CBS 304.66</strain>
    </source>
</reference>
<feature type="signal peptide" evidence="3">
    <location>
        <begin position="1"/>
        <end position="20"/>
    </location>
</feature>
<evidence type="ECO:0000259" key="4">
    <source>
        <dbReference type="PROSITE" id="PS51387"/>
    </source>
</evidence>
<dbReference type="InterPro" id="IPR006094">
    <property type="entry name" value="Oxid_FAD_bind_N"/>
</dbReference>
<evidence type="ECO:0000313" key="5">
    <source>
        <dbReference type="EMBL" id="KAF2267965.1"/>
    </source>
</evidence>
<gene>
    <name evidence="5" type="ORF">CC78DRAFT_489318</name>
</gene>
<name>A0A9P4KG52_9PLEO</name>
<feature type="chain" id="PRO_5040494032" evidence="3">
    <location>
        <begin position="21"/>
        <end position="633"/>
    </location>
</feature>
<comment type="caution">
    <text evidence="5">The sequence shown here is derived from an EMBL/GenBank/DDBJ whole genome shotgun (WGS) entry which is preliminary data.</text>
</comment>
<dbReference type="GO" id="GO:0071949">
    <property type="term" value="F:FAD binding"/>
    <property type="evidence" value="ECO:0007669"/>
    <property type="project" value="InterPro"/>
</dbReference>
<evidence type="ECO:0000313" key="6">
    <source>
        <dbReference type="Proteomes" id="UP000800093"/>
    </source>
</evidence>
<dbReference type="PROSITE" id="PS51387">
    <property type="entry name" value="FAD_PCMH"/>
    <property type="match status" value="1"/>
</dbReference>
<dbReference type="InterPro" id="IPR016166">
    <property type="entry name" value="FAD-bd_PCMH"/>
</dbReference>
<dbReference type="EMBL" id="ML986588">
    <property type="protein sequence ID" value="KAF2267965.1"/>
    <property type="molecule type" value="Genomic_DNA"/>
</dbReference>
<evidence type="ECO:0000256" key="2">
    <source>
        <dbReference type="ARBA" id="ARBA00023002"/>
    </source>
</evidence>
<protein>
    <submittedName>
        <fullName evidence="5">FAD/FMN-containing isoamyl alcohol oxidase-like protein MreA</fullName>
    </submittedName>
</protein>
<dbReference type="InterPro" id="IPR050432">
    <property type="entry name" value="FAD-linked_Oxidoreductases_BP"/>
</dbReference>
<dbReference type="SUPFAM" id="SSF56176">
    <property type="entry name" value="FAD-binding/transporter-associated domain-like"/>
    <property type="match status" value="1"/>
</dbReference>
<dbReference type="InterPro" id="IPR012951">
    <property type="entry name" value="BBE"/>
</dbReference>
<dbReference type="OrthoDB" id="415825at2759"/>
<dbReference type="PANTHER" id="PTHR13878:SF91">
    <property type="entry name" value="FAD BINDING DOMAIN PROTEIN (AFU_ORTHOLOGUE AFUA_6G12070)-RELATED"/>
    <property type="match status" value="1"/>
</dbReference>
<dbReference type="PANTHER" id="PTHR13878">
    <property type="entry name" value="GULONOLACTONE OXIDASE"/>
    <property type="match status" value="1"/>
</dbReference>
<dbReference type="InterPro" id="IPR036318">
    <property type="entry name" value="FAD-bd_PCMH-like_sf"/>
</dbReference>
<accession>A0A9P4KG52</accession>
<dbReference type="GO" id="GO:0016491">
    <property type="term" value="F:oxidoreductase activity"/>
    <property type="evidence" value="ECO:0007669"/>
    <property type="project" value="UniProtKB-KW"/>
</dbReference>
<dbReference type="Gene3D" id="3.30.465.10">
    <property type="match status" value="2"/>
</dbReference>
<organism evidence="5 6">
    <name type="scientific">Lojkania enalia</name>
    <dbReference type="NCBI Taxonomy" id="147567"/>
    <lineage>
        <taxon>Eukaryota</taxon>
        <taxon>Fungi</taxon>
        <taxon>Dikarya</taxon>
        <taxon>Ascomycota</taxon>
        <taxon>Pezizomycotina</taxon>
        <taxon>Dothideomycetes</taxon>
        <taxon>Pleosporomycetidae</taxon>
        <taxon>Pleosporales</taxon>
        <taxon>Pleosporales incertae sedis</taxon>
        <taxon>Lojkania</taxon>
    </lineage>
</organism>
<dbReference type="Pfam" id="PF08031">
    <property type="entry name" value="BBE"/>
    <property type="match status" value="1"/>
</dbReference>
<evidence type="ECO:0000256" key="1">
    <source>
        <dbReference type="ARBA" id="ARBA00005466"/>
    </source>
</evidence>
<comment type="similarity">
    <text evidence="1">Belongs to the oxygen-dependent FAD-linked oxidoreductase family.</text>
</comment>
<keyword evidence="3" id="KW-0732">Signal</keyword>
<evidence type="ECO:0000256" key="3">
    <source>
        <dbReference type="SAM" id="SignalP"/>
    </source>
</evidence>
<keyword evidence="2" id="KW-0560">Oxidoreductase</keyword>
<dbReference type="Pfam" id="PF01565">
    <property type="entry name" value="FAD_binding_4"/>
    <property type="match status" value="1"/>
</dbReference>
<dbReference type="Proteomes" id="UP000800093">
    <property type="component" value="Unassembled WGS sequence"/>
</dbReference>
<dbReference type="InterPro" id="IPR016169">
    <property type="entry name" value="FAD-bd_PCMH_sub2"/>
</dbReference>
<keyword evidence="6" id="KW-1185">Reference proteome</keyword>
<sequence>MLSFVQSVSLFFLASQSVLAYNFPYESVQLKDADVRKNPDIAFGKRPLKYQAKCKTFPGDANWPSVERWAAFNTSLDGALVRGIPPAASCYEGPYYDATKCAETQAGQFQSLWAQEDPIIPYMQWQLGNPCPVPPLGTTPPAAACNITSYPAYAVNATTVKQIQAAVNFARNYNIRLVIKNTGHDFVGRATGGGALLVWTHKLKAFESLTSFKVGKYKGKAARVGAALQQYDQHNYMREYDITMLAPGSTTVGSFGGYMQGGGFSTIVTGKLGLMADQVLGLEIVTADGKFVHADPYKNTDLFWAIRGGGPSNFGIVTSAVIKTYDVLPISVVDLTFQTNPITSNTSTGVQVPDEVFWKGIQIYFSKLVQWTDAKGVGWNYIYTVAPTATTKRTFEFIGQVNLPGFTAAKAKEFVAPLYAELQAAGINLTQPDPKYFASYPEQAFRPQGIGEVVGNGRFTSRLLPRDNFLNPKGSKFQKIMAAIRSWVEEGGYTFHSVDFTPTEKLAGWPGKDSAVNPHLRKSIAHFTGFDFASYGPDASPAQQIESHKRLDSYAQKFRDATPGSGAYMNEADVEEPNWKESFYGDNYHRLYQIKKARDPWGVFYAVTMVASDEWYVQGTQGLPSQQGRLCRK</sequence>